<name>A0A0B7ADB6_9EUPU</name>
<dbReference type="EMBL" id="HACG01031783">
    <property type="protein sequence ID" value="CEK78648.1"/>
    <property type="molecule type" value="Transcribed_RNA"/>
</dbReference>
<protein>
    <submittedName>
        <fullName evidence="3">Uncharacterized protein</fullName>
    </submittedName>
</protein>
<evidence type="ECO:0000313" key="2">
    <source>
        <dbReference type="EMBL" id="CEK78650.1"/>
    </source>
</evidence>
<reference evidence="3" key="1">
    <citation type="submission" date="2014-12" db="EMBL/GenBank/DDBJ databases">
        <title>Insight into the proteome of Arion vulgaris.</title>
        <authorList>
            <person name="Aradska J."/>
            <person name="Bulat T."/>
            <person name="Smidak R."/>
            <person name="Sarate P."/>
            <person name="Gangsoo J."/>
            <person name="Sialana F."/>
            <person name="Bilban M."/>
            <person name="Lubec G."/>
        </authorList>
    </citation>
    <scope>NUCLEOTIDE SEQUENCE</scope>
    <source>
        <tissue evidence="3">Skin</tissue>
    </source>
</reference>
<sequence length="65" mass="7184">MFEQGELLTILESAFCSKSREIFVLLDVRLGLDFNGVDKMVPEVGLDLSEGVMNSVLFCDIELGT</sequence>
<dbReference type="AlphaFoldDB" id="A0A0B7ADB6"/>
<evidence type="ECO:0000313" key="3">
    <source>
        <dbReference type="EMBL" id="CEK78652.1"/>
    </source>
</evidence>
<dbReference type="EMBL" id="HACG01031785">
    <property type="protein sequence ID" value="CEK78650.1"/>
    <property type="molecule type" value="Transcribed_RNA"/>
</dbReference>
<gene>
    <name evidence="3" type="primary">ORF111271</name>
    <name evidence="1" type="synonym">ORF111258</name>
    <name evidence="2" type="synonym">ORF111265</name>
</gene>
<dbReference type="EMBL" id="HACG01031787">
    <property type="protein sequence ID" value="CEK78652.1"/>
    <property type="molecule type" value="Transcribed_RNA"/>
</dbReference>
<evidence type="ECO:0000313" key="1">
    <source>
        <dbReference type="EMBL" id="CEK78648.1"/>
    </source>
</evidence>
<organism evidence="3">
    <name type="scientific">Arion vulgaris</name>
    <dbReference type="NCBI Taxonomy" id="1028688"/>
    <lineage>
        <taxon>Eukaryota</taxon>
        <taxon>Metazoa</taxon>
        <taxon>Spiralia</taxon>
        <taxon>Lophotrochozoa</taxon>
        <taxon>Mollusca</taxon>
        <taxon>Gastropoda</taxon>
        <taxon>Heterobranchia</taxon>
        <taxon>Euthyneura</taxon>
        <taxon>Panpulmonata</taxon>
        <taxon>Eupulmonata</taxon>
        <taxon>Stylommatophora</taxon>
        <taxon>Helicina</taxon>
        <taxon>Arionoidea</taxon>
        <taxon>Arionidae</taxon>
        <taxon>Arion</taxon>
    </lineage>
</organism>
<proteinExistence type="predicted"/>
<accession>A0A0B7ADB6</accession>